<dbReference type="Proteomes" id="UP000294963">
    <property type="component" value="Unassembled WGS sequence"/>
</dbReference>
<evidence type="ECO:0000313" key="1">
    <source>
        <dbReference type="EMBL" id="TCM62292.1"/>
    </source>
</evidence>
<proteinExistence type="predicted"/>
<sequence length="239" mass="26334">MGLVISTQGVIQSNKARKVVSQINADVLALFDARYLLNEFSNGDSVDKITLHGNHDTDYRYLRKSTNINNQYAPILTGNSLYFDGGASLRTNVFEIESEFTLAMVLKIDKDVQSGSLWRGGAINASDGAKSLFYSADKKTIAFRKIGIPVVSLPLDNAINDYFVVVVSCSKVETKLLIDTHIALGEASNLTNNYYQLMSGDEAQNKISGNLKYFSFYSGAATSDEMLKLQQILKQNFGI</sequence>
<evidence type="ECO:0000313" key="2">
    <source>
        <dbReference type="Proteomes" id="UP000294963"/>
    </source>
</evidence>
<name>A0A4R1XHN3_ACICA</name>
<organism evidence="1 2">
    <name type="scientific">Acinetobacter calcoaceticus</name>
    <dbReference type="NCBI Taxonomy" id="471"/>
    <lineage>
        <taxon>Bacteria</taxon>
        <taxon>Pseudomonadati</taxon>
        <taxon>Pseudomonadota</taxon>
        <taxon>Gammaproteobacteria</taxon>
        <taxon>Moraxellales</taxon>
        <taxon>Moraxellaceae</taxon>
        <taxon>Acinetobacter</taxon>
        <taxon>Acinetobacter calcoaceticus/baumannii complex</taxon>
    </lineage>
</organism>
<reference evidence="1 2" key="1">
    <citation type="submission" date="2019-03" db="EMBL/GenBank/DDBJ databases">
        <title>Genomic analyses of the natural microbiome of Caenorhabditis elegans.</title>
        <authorList>
            <person name="Samuel B."/>
        </authorList>
    </citation>
    <scope>NUCLEOTIDE SEQUENCE [LARGE SCALE GENOMIC DNA]</scope>
    <source>
        <strain evidence="1 2">JUb89</strain>
    </source>
</reference>
<gene>
    <name evidence="1" type="ORF">EC844_12520</name>
</gene>
<dbReference type="EMBL" id="SLVJ01000025">
    <property type="protein sequence ID" value="TCM62292.1"/>
    <property type="molecule type" value="Genomic_DNA"/>
</dbReference>
<dbReference type="AlphaFoldDB" id="A0A4R1XHN3"/>
<protein>
    <submittedName>
        <fullName evidence="1">Uncharacterized protein</fullName>
    </submittedName>
</protein>
<accession>A0A4R1XHN3</accession>
<comment type="caution">
    <text evidence="1">The sequence shown here is derived from an EMBL/GenBank/DDBJ whole genome shotgun (WGS) entry which is preliminary data.</text>
</comment>
<keyword evidence="2" id="KW-1185">Reference proteome</keyword>